<organism evidence="1 2">
    <name type="scientific">Myroides pelagicus</name>
    <dbReference type="NCBI Taxonomy" id="270914"/>
    <lineage>
        <taxon>Bacteria</taxon>
        <taxon>Pseudomonadati</taxon>
        <taxon>Bacteroidota</taxon>
        <taxon>Flavobacteriia</taxon>
        <taxon>Flavobacteriales</taxon>
        <taxon>Flavobacteriaceae</taxon>
        <taxon>Myroides</taxon>
    </lineage>
</organism>
<reference evidence="1 2" key="1">
    <citation type="journal article" date="2006" name="Int. J. Syst. Evol. Microbiol.">
        <title>Myroides pelagicus sp. nov., isolated from seawater in Thailand.</title>
        <authorList>
            <person name="Yoon J."/>
            <person name="Maneerat S."/>
            <person name="Kawai F."/>
            <person name="Yokota A."/>
        </authorList>
    </citation>
    <scope>NUCLEOTIDE SEQUENCE [LARGE SCALE GENOMIC DNA]</scope>
    <source>
        <strain evidence="1 2">SM1T</strain>
    </source>
</reference>
<evidence type="ECO:0000313" key="1">
    <source>
        <dbReference type="EMBL" id="MTH30609.1"/>
    </source>
</evidence>
<keyword evidence="2" id="KW-1185">Reference proteome</keyword>
<dbReference type="Proteomes" id="UP000488936">
    <property type="component" value="Unassembled WGS sequence"/>
</dbReference>
<accession>A0A7K1GPY1</accession>
<name>A0A7K1GPY1_9FLAO</name>
<evidence type="ECO:0000313" key="2">
    <source>
        <dbReference type="Proteomes" id="UP000488936"/>
    </source>
</evidence>
<comment type="caution">
    <text evidence="1">The sequence shown here is derived from an EMBL/GenBank/DDBJ whole genome shotgun (WGS) entry which is preliminary data.</text>
</comment>
<gene>
    <name evidence="1" type="ORF">GJV77_11945</name>
</gene>
<sequence length="85" mass="9795">MIDRLNYSDTPIVVRMSIGGLEHQFIQEEVEKQLVEFLPVVTHSFKFIDGQCMLIVSLPIQMIPEVIDSLIQQKLAIFEVTKFSE</sequence>
<dbReference type="RefSeq" id="WP_155036589.1">
    <property type="nucleotide sequence ID" value="NZ_JBHTIG010000051.1"/>
</dbReference>
<dbReference type="AlphaFoldDB" id="A0A7K1GPY1"/>
<dbReference type="EMBL" id="WMJY01000032">
    <property type="protein sequence ID" value="MTH30609.1"/>
    <property type="molecule type" value="Genomic_DNA"/>
</dbReference>
<proteinExistence type="predicted"/>
<protein>
    <submittedName>
        <fullName evidence="1">Uncharacterized protein</fullName>
    </submittedName>
</protein>